<dbReference type="InterPro" id="IPR044816">
    <property type="entry name" value="BURP"/>
</dbReference>
<protein>
    <recommendedName>
        <fullName evidence="1">BURP domain-containing protein</fullName>
    </recommendedName>
</protein>
<dbReference type="PANTHER" id="PTHR31236:SF41">
    <property type="entry name" value="BURP DOMAIN PROTEIN USPL1"/>
    <property type="match status" value="1"/>
</dbReference>
<dbReference type="PANTHER" id="PTHR31236">
    <property type="entry name" value="BURP DOMAIN PROTEIN USPL1-LIKE"/>
    <property type="match status" value="1"/>
</dbReference>
<evidence type="ECO:0000259" key="1">
    <source>
        <dbReference type="PROSITE" id="PS51277"/>
    </source>
</evidence>
<comment type="caution">
    <text evidence="2">The sequence shown here is derived from an EMBL/GenBank/DDBJ whole genome shotgun (WGS) entry which is preliminary data.</text>
</comment>
<sequence length="161" mass="18008">MEETLRQCEFESTKGETKFCATSLESMLDSAREILGFETQFKVLTTITYFTKPTTLLQNYTILEVPRDISVPKANQSSYKVDVTLYGPLTAPTGAMCKVLVQDMLSSTNLEAGYNLRKDEISKTTRDLYSKIGTPMDMCRHEHASCGGARALPIGIKYKQN</sequence>
<accession>A0AA89BEU3</accession>
<feature type="domain" description="BURP" evidence="1">
    <location>
        <begin position="1"/>
        <end position="74"/>
    </location>
</feature>
<dbReference type="InterPro" id="IPR004873">
    <property type="entry name" value="BURP_dom"/>
</dbReference>
<proteinExistence type="predicted"/>
<evidence type="ECO:0000313" key="2">
    <source>
        <dbReference type="EMBL" id="KAK3041054.1"/>
    </source>
</evidence>
<dbReference type="Proteomes" id="UP001188597">
    <property type="component" value="Unassembled WGS sequence"/>
</dbReference>
<dbReference type="AlphaFoldDB" id="A0AA89BEU3"/>
<evidence type="ECO:0000313" key="3">
    <source>
        <dbReference type="Proteomes" id="UP001188597"/>
    </source>
</evidence>
<dbReference type="Pfam" id="PF03181">
    <property type="entry name" value="BURP"/>
    <property type="match status" value="1"/>
</dbReference>
<dbReference type="EMBL" id="JAVXUP010000042">
    <property type="protein sequence ID" value="KAK3041054.1"/>
    <property type="molecule type" value="Genomic_DNA"/>
</dbReference>
<gene>
    <name evidence="2" type="ORF">RJ639_026851</name>
</gene>
<name>A0AA89BEU3_9ASTE</name>
<organism evidence="2 3">
    <name type="scientific">Escallonia herrerae</name>
    <dbReference type="NCBI Taxonomy" id="1293975"/>
    <lineage>
        <taxon>Eukaryota</taxon>
        <taxon>Viridiplantae</taxon>
        <taxon>Streptophyta</taxon>
        <taxon>Embryophyta</taxon>
        <taxon>Tracheophyta</taxon>
        <taxon>Spermatophyta</taxon>
        <taxon>Magnoliopsida</taxon>
        <taxon>eudicotyledons</taxon>
        <taxon>Gunneridae</taxon>
        <taxon>Pentapetalae</taxon>
        <taxon>asterids</taxon>
        <taxon>campanulids</taxon>
        <taxon>Escalloniales</taxon>
        <taxon>Escalloniaceae</taxon>
        <taxon>Escallonia</taxon>
    </lineage>
</organism>
<reference evidence="2" key="1">
    <citation type="submission" date="2022-12" db="EMBL/GenBank/DDBJ databases">
        <title>Draft genome assemblies for two species of Escallonia (Escalloniales).</title>
        <authorList>
            <person name="Chanderbali A."/>
            <person name="Dervinis C."/>
            <person name="Anghel I."/>
            <person name="Soltis D."/>
            <person name="Soltis P."/>
            <person name="Zapata F."/>
        </authorList>
    </citation>
    <scope>NUCLEOTIDE SEQUENCE</scope>
    <source>
        <strain evidence="2">UCBG64.0493</strain>
        <tissue evidence="2">Leaf</tissue>
    </source>
</reference>
<dbReference type="PROSITE" id="PS51277">
    <property type="entry name" value="BURP"/>
    <property type="match status" value="1"/>
</dbReference>
<keyword evidence="3" id="KW-1185">Reference proteome</keyword>